<evidence type="ECO:0000313" key="7">
    <source>
        <dbReference type="Proteomes" id="UP000196475"/>
    </source>
</evidence>
<reference evidence="7" key="1">
    <citation type="submission" date="2016-06" db="EMBL/GenBank/DDBJ databases">
        <authorList>
            <person name="Nascimento L."/>
            <person name="Pereira R.V."/>
            <person name="Martins L.F."/>
            <person name="Quaggio R.B."/>
            <person name="Silva A.M."/>
            <person name="Setubal J.C."/>
        </authorList>
    </citation>
    <scope>NUCLEOTIDE SEQUENCE [LARGE SCALE GENOMIC DNA]</scope>
</reference>
<proteinExistence type="inferred from homology"/>
<feature type="binding site" evidence="5">
    <location>
        <position position="131"/>
    </location>
    <ligand>
        <name>N(2)-acetyl-L-ornithine</name>
        <dbReference type="ChEBI" id="CHEBI:57805"/>
    </ligand>
</feature>
<dbReference type="AlphaFoldDB" id="A0A1Y3PN97"/>
<keyword evidence="4 5" id="KW-0663">Pyridoxal phosphate</keyword>
<feature type="binding site" evidence="5">
    <location>
        <position position="271"/>
    </location>
    <ligand>
        <name>pyridoxal 5'-phosphate</name>
        <dbReference type="ChEBI" id="CHEBI:597326"/>
    </ligand>
</feature>
<evidence type="ECO:0000256" key="3">
    <source>
        <dbReference type="ARBA" id="ARBA00022679"/>
    </source>
</evidence>
<dbReference type="Proteomes" id="UP000196475">
    <property type="component" value="Unassembled WGS sequence"/>
</dbReference>
<comment type="cofactor">
    <cofactor evidence="5">
        <name>pyridoxal 5'-phosphate</name>
        <dbReference type="ChEBI" id="CHEBI:597326"/>
    </cofactor>
    <text evidence="5">Binds 1 pyridoxal phosphate per subunit.</text>
</comment>
<keyword evidence="2 5" id="KW-0028">Amino-acid biosynthesis</keyword>
<keyword evidence="3 5" id="KW-0808">Transferase</keyword>
<organism evidence="6 7">
    <name type="scientific">Bacillus thermozeamaize</name>
    <dbReference type="NCBI Taxonomy" id="230954"/>
    <lineage>
        <taxon>Bacteria</taxon>
        <taxon>Bacillati</taxon>
        <taxon>Bacillota</taxon>
        <taxon>Bacilli</taxon>
        <taxon>Bacillales</taxon>
        <taxon>Bacillaceae</taxon>
        <taxon>Bacillus</taxon>
    </lineage>
</organism>
<dbReference type="NCBIfam" id="TIGR00707">
    <property type="entry name" value="argD"/>
    <property type="match status" value="1"/>
</dbReference>
<comment type="pathway">
    <text evidence="5">Amino-acid biosynthesis; L-arginine biosynthesis; N(2)-acetyl-L-ornithine from L-glutamate: step 4/4.</text>
</comment>
<dbReference type="NCBIfam" id="NF002797">
    <property type="entry name" value="PRK02936.1"/>
    <property type="match status" value="1"/>
</dbReference>
<dbReference type="PANTHER" id="PTHR11986:SF79">
    <property type="entry name" value="ACETYLORNITHINE AMINOTRANSFERASE, MITOCHONDRIAL"/>
    <property type="match status" value="1"/>
</dbReference>
<evidence type="ECO:0000256" key="2">
    <source>
        <dbReference type="ARBA" id="ARBA00022605"/>
    </source>
</evidence>
<dbReference type="InterPro" id="IPR004636">
    <property type="entry name" value="AcOrn/SuccOrn_fam"/>
</dbReference>
<feature type="binding site" evidence="5">
    <location>
        <begin position="95"/>
        <end position="96"/>
    </location>
    <ligand>
        <name>pyridoxal 5'-phosphate</name>
        <dbReference type="ChEBI" id="CHEBI:597326"/>
    </ligand>
</feature>
<dbReference type="EC" id="2.6.1.11" evidence="5"/>
<dbReference type="InterPro" id="IPR015421">
    <property type="entry name" value="PyrdxlP-dep_Trfase_major"/>
</dbReference>
<dbReference type="SUPFAM" id="SSF53383">
    <property type="entry name" value="PLP-dependent transferases"/>
    <property type="match status" value="1"/>
</dbReference>
<dbReference type="GO" id="GO:0003992">
    <property type="term" value="F:N2-acetyl-L-ornithine:2-oxoglutarate 5-aminotransferase activity"/>
    <property type="evidence" value="ECO:0007669"/>
    <property type="project" value="UniProtKB-UniRule"/>
</dbReference>
<comment type="miscellaneous">
    <text evidence="5">May also have succinyldiaminopimelate aminotransferase activity, thus carrying out the corresponding step in lysine biosynthesis.</text>
</comment>
<dbReference type="CDD" id="cd00610">
    <property type="entry name" value="OAT_like"/>
    <property type="match status" value="1"/>
</dbReference>
<evidence type="ECO:0000256" key="5">
    <source>
        <dbReference type="HAMAP-Rule" id="MF_01107"/>
    </source>
</evidence>
<dbReference type="InterPro" id="IPR050103">
    <property type="entry name" value="Class-III_PLP-dep_AT"/>
</dbReference>
<dbReference type="GO" id="GO:0006526">
    <property type="term" value="P:L-arginine biosynthetic process"/>
    <property type="evidence" value="ECO:0007669"/>
    <property type="project" value="UniProtKB-UniRule"/>
</dbReference>
<comment type="caution">
    <text evidence="6">The sequence shown here is derived from an EMBL/GenBank/DDBJ whole genome shotgun (WGS) entry which is preliminary data.</text>
</comment>
<feature type="binding site" evidence="5">
    <location>
        <position position="270"/>
    </location>
    <ligand>
        <name>N(2)-acetyl-L-ornithine</name>
        <dbReference type="ChEBI" id="CHEBI:57805"/>
    </ligand>
</feature>
<dbReference type="PROSITE" id="PS00600">
    <property type="entry name" value="AA_TRANSFER_CLASS_3"/>
    <property type="match status" value="1"/>
</dbReference>
<dbReference type="InterPro" id="IPR049704">
    <property type="entry name" value="Aminotrans_3_PPA_site"/>
</dbReference>
<comment type="subunit">
    <text evidence="5">Homodimer.</text>
</comment>
<comment type="catalytic activity">
    <reaction evidence="5">
        <text>N(2)-acetyl-L-ornithine + 2-oxoglutarate = N-acetyl-L-glutamate 5-semialdehyde + L-glutamate</text>
        <dbReference type="Rhea" id="RHEA:18049"/>
        <dbReference type="ChEBI" id="CHEBI:16810"/>
        <dbReference type="ChEBI" id="CHEBI:29123"/>
        <dbReference type="ChEBI" id="CHEBI:29985"/>
        <dbReference type="ChEBI" id="CHEBI:57805"/>
        <dbReference type="EC" id="2.6.1.11"/>
    </reaction>
</comment>
<evidence type="ECO:0000313" key="6">
    <source>
        <dbReference type="EMBL" id="OUM88841.1"/>
    </source>
</evidence>
<feature type="binding site" evidence="5">
    <location>
        <begin position="213"/>
        <end position="216"/>
    </location>
    <ligand>
        <name>pyridoxal 5'-phosphate</name>
        <dbReference type="ChEBI" id="CHEBI:597326"/>
    </ligand>
</feature>
<dbReference type="GO" id="GO:0005737">
    <property type="term" value="C:cytoplasm"/>
    <property type="evidence" value="ECO:0007669"/>
    <property type="project" value="UniProtKB-SubCell"/>
</dbReference>
<dbReference type="InterPro" id="IPR005814">
    <property type="entry name" value="Aminotrans_3"/>
</dbReference>
<evidence type="ECO:0000256" key="1">
    <source>
        <dbReference type="ARBA" id="ARBA00022576"/>
    </source>
</evidence>
<dbReference type="InterPro" id="IPR015424">
    <property type="entry name" value="PyrdxlP-dep_Trfase"/>
</dbReference>
<dbReference type="GO" id="GO:0030170">
    <property type="term" value="F:pyridoxal phosphate binding"/>
    <property type="evidence" value="ECO:0007669"/>
    <property type="project" value="InterPro"/>
</dbReference>
<dbReference type="UniPathway" id="UPA00068">
    <property type="reaction ID" value="UER00109"/>
</dbReference>
<dbReference type="Gene3D" id="3.90.1150.10">
    <property type="entry name" value="Aspartate Aminotransferase, domain 1"/>
    <property type="match status" value="1"/>
</dbReference>
<sequence length="386" mass="41646">MSALFPTYSRFPLSFVRGEGVWLWDAGGRRYLDFTSGIAVCNLGHVHPKVKARVQEQLGKLWHTSNLFEQPLQEEVAAHLNRLSGMDAVFFCNSGAEANEGAIKLARRYAQVVQGREAGEVITFHQSFHGRTLATLTATGQDKVKHGFQPLPQGFKQVPYNDLAALEEAITPATCAVMLEVVQAEGGVHPADAEWLRGVRRLCDEHDLLLIVDEIQTGMGRLGSWFGFQAYGIEPDVITLAKGLGSGVPVGAVLGKAHTVPAFSPGSHGSTFGGTPLAMSAALATIQVMEEENIPARARRLGELLLRRLEEGLANCSRVSAIRGKGLLVGIQLTEPAEPFIRAAQEKGLLVLSAGPQVIRLLPPLVVEEEQIQEAVSVLAEVLQAD</sequence>
<dbReference type="GO" id="GO:0042802">
    <property type="term" value="F:identical protein binding"/>
    <property type="evidence" value="ECO:0007669"/>
    <property type="project" value="TreeGrafter"/>
</dbReference>
<dbReference type="Gene3D" id="3.40.640.10">
    <property type="entry name" value="Type I PLP-dependent aspartate aminotransferase-like (Major domain)"/>
    <property type="match status" value="1"/>
</dbReference>
<dbReference type="InterPro" id="IPR015422">
    <property type="entry name" value="PyrdxlP-dep_Trfase_small"/>
</dbReference>
<dbReference type="PIRSF" id="PIRSF000521">
    <property type="entry name" value="Transaminase_4ab_Lys_Orn"/>
    <property type="match status" value="1"/>
</dbReference>
<keyword evidence="5" id="KW-0963">Cytoplasm</keyword>
<dbReference type="HAMAP" id="MF_01107">
    <property type="entry name" value="ArgD_aminotrans_3"/>
    <property type="match status" value="1"/>
</dbReference>
<dbReference type="Pfam" id="PF00202">
    <property type="entry name" value="Aminotran_3"/>
    <property type="match status" value="1"/>
</dbReference>
<comment type="similarity">
    <text evidence="5">Belongs to the class-III pyridoxal-phosphate-dependent aminotransferase family. ArgD subfamily.</text>
</comment>
<dbReference type="EMBL" id="LZRT01000056">
    <property type="protein sequence ID" value="OUM88841.1"/>
    <property type="molecule type" value="Genomic_DNA"/>
</dbReference>
<name>A0A1Y3PN97_9BACI</name>
<protein>
    <recommendedName>
        <fullName evidence="5">Acetylornithine aminotransferase</fullName>
        <shortName evidence="5">ACOAT</shortName>
        <ecNumber evidence="5">2.6.1.11</ecNumber>
    </recommendedName>
</protein>
<dbReference type="PANTHER" id="PTHR11986">
    <property type="entry name" value="AMINOTRANSFERASE CLASS III"/>
    <property type="match status" value="1"/>
</dbReference>
<comment type="subcellular location">
    <subcellularLocation>
        <location evidence="5">Cytoplasm</location>
    </subcellularLocation>
</comment>
<dbReference type="FunFam" id="3.40.640.10:FF:000004">
    <property type="entry name" value="Acetylornithine aminotransferase"/>
    <property type="match status" value="1"/>
</dbReference>
<gene>
    <name evidence="5" type="primary">argD</name>
    <name evidence="6" type="ORF">BAA01_14290</name>
</gene>
<feature type="binding site" evidence="5">
    <location>
        <position position="128"/>
    </location>
    <ligand>
        <name>pyridoxal 5'-phosphate</name>
        <dbReference type="ChEBI" id="CHEBI:597326"/>
    </ligand>
</feature>
<evidence type="ECO:0000256" key="4">
    <source>
        <dbReference type="ARBA" id="ARBA00022898"/>
    </source>
</evidence>
<dbReference type="NCBIfam" id="NF002325">
    <property type="entry name" value="PRK01278.1"/>
    <property type="match status" value="1"/>
</dbReference>
<accession>A0A1Y3PN97</accession>
<keyword evidence="1 5" id="KW-0032">Aminotransferase</keyword>
<keyword evidence="5" id="KW-0055">Arginine biosynthesis</keyword>
<feature type="modified residue" description="N6-(pyridoxal phosphate)lysine" evidence="5">
    <location>
        <position position="242"/>
    </location>
</feature>